<name>A0A1B8ZWH2_9FLAO</name>
<evidence type="ECO:0000313" key="2">
    <source>
        <dbReference type="Proteomes" id="UP000092651"/>
    </source>
</evidence>
<reference evidence="1 2" key="1">
    <citation type="submission" date="2016-07" db="EMBL/GenBank/DDBJ databases">
        <authorList>
            <person name="Jeong J.-J."/>
            <person name="Kim D.W."/>
            <person name="Sang M.K."/>
            <person name="Choi I.-G."/>
            <person name="Kim K.D."/>
        </authorList>
    </citation>
    <scope>NUCLEOTIDE SEQUENCE [LARGE SCALE GENOMIC DNA]</scope>
    <source>
        <strain evidence="1 2">UTM-3</strain>
    </source>
</reference>
<protein>
    <submittedName>
        <fullName evidence="1">Uncharacterized protein</fullName>
    </submittedName>
</protein>
<proteinExistence type="predicted"/>
<organism evidence="1 2">
    <name type="scientific">Chryseobacterium artocarpi</name>
    <dbReference type="NCBI Taxonomy" id="1414727"/>
    <lineage>
        <taxon>Bacteria</taxon>
        <taxon>Pseudomonadati</taxon>
        <taxon>Bacteroidota</taxon>
        <taxon>Flavobacteriia</taxon>
        <taxon>Flavobacteriales</taxon>
        <taxon>Weeksellaceae</taxon>
        <taxon>Chryseobacterium group</taxon>
        <taxon>Chryseobacterium</taxon>
    </lineage>
</organism>
<dbReference type="Proteomes" id="UP000092651">
    <property type="component" value="Unassembled WGS sequence"/>
</dbReference>
<evidence type="ECO:0000313" key="1">
    <source>
        <dbReference type="EMBL" id="OCA75947.1"/>
    </source>
</evidence>
<dbReference type="EMBL" id="MAYH01000012">
    <property type="protein sequence ID" value="OCA75947.1"/>
    <property type="molecule type" value="Genomic_DNA"/>
</dbReference>
<accession>A0A1B8ZWH2</accession>
<gene>
    <name evidence="1" type="ORF">BBI01_04415</name>
</gene>
<comment type="caution">
    <text evidence="1">The sequence shown here is derived from an EMBL/GenBank/DDBJ whole genome shotgun (WGS) entry which is preliminary data.</text>
</comment>
<sequence length="163" mass="17751">MSALHMSAQKTINIFNYTSLNLINFLGAGDQSSPNCYPLITGGHHPVPVPPMGAVSYNGYYNSHLQNPPIDRWDVILSLNNGSVQPATSPVLMALGSATDWMFNKFLVEDPNGTPLPYSGETIGTSGCNLPIITHLQKSVARPYPFSDAFWFVSAGQTYFVIQ</sequence>
<dbReference type="AlphaFoldDB" id="A0A1B8ZWH2"/>
<keyword evidence="2" id="KW-1185">Reference proteome</keyword>